<evidence type="ECO:0000313" key="2">
    <source>
        <dbReference type="Proteomes" id="UP001300763"/>
    </source>
</evidence>
<proteinExistence type="predicted"/>
<dbReference type="Proteomes" id="UP001300763">
    <property type="component" value="Unassembled WGS sequence"/>
</dbReference>
<dbReference type="EMBL" id="JAQZAO010000001">
    <property type="protein sequence ID" value="MDD7963821.1"/>
    <property type="molecule type" value="Genomic_DNA"/>
</dbReference>
<comment type="caution">
    <text evidence="1">The sequence shown here is derived from an EMBL/GenBank/DDBJ whole genome shotgun (WGS) entry which is preliminary data.</text>
</comment>
<reference evidence="1 2" key="1">
    <citation type="submission" date="2023-02" db="EMBL/GenBank/DDBJ databases">
        <title>Genome sequencing required for Actinomycetospora new species description.</title>
        <authorList>
            <person name="Saimee Y."/>
            <person name="Duangmal K."/>
        </authorList>
    </citation>
    <scope>NUCLEOTIDE SEQUENCE [LARGE SCALE GENOMIC DNA]</scope>
    <source>
        <strain evidence="1 2">DW7H6</strain>
    </source>
</reference>
<accession>A0ABT5SLW4</accession>
<dbReference type="InterPro" id="IPR010296">
    <property type="entry name" value="DUF899_thioredox"/>
</dbReference>
<keyword evidence="2" id="KW-1185">Reference proteome</keyword>
<organism evidence="1 2">
    <name type="scientific">Actinomycetospora lemnae</name>
    <dbReference type="NCBI Taxonomy" id="3019891"/>
    <lineage>
        <taxon>Bacteria</taxon>
        <taxon>Bacillati</taxon>
        <taxon>Actinomycetota</taxon>
        <taxon>Actinomycetes</taxon>
        <taxon>Pseudonocardiales</taxon>
        <taxon>Pseudonocardiaceae</taxon>
        <taxon>Actinomycetospora</taxon>
    </lineage>
</organism>
<name>A0ABT5SLW4_9PSEU</name>
<dbReference type="RefSeq" id="WP_274198378.1">
    <property type="nucleotide sequence ID" value="NZ_JAQZAO010000001.1"/>
</dbReference>
<protein>
    <submittedName>
        <fullName evidence="1">DUF899 domain-containing protein</fullName>
    </submittedName>
</protein>
<dbReference type="Pfam" id="PF05988">
    <property type="entry name" value="DUF899"/>
    <property type="match status" value="1"/>
</dbReference>
<gene>
    <name evidence="1" type="ORF">PGB27_00535</name>
</gene>
<sequence>MALPQVATHEEWLGARKKLLEREKELVRAQDAVAAERRRLPMVRVEVDYRFTGPDGEVGLLDLFAGHRQLLVQHLMFGPAWDVPCNSCSGMAYDLGAATPARLARRDTSFVAVSRAPMEKLRPVAEARGWTFPWFSSYGSRFNHDFHVTLDPAVVPASYNFLDTAELAADPELSWMVDHVGEQPGISAFLRDGDDVFHTYSTYGRGVEVMMHGYHLLDLTALGRQEDWEEPAGRAPVVHEASAGAMA</sequence>
<evidence type="ECO:0000313" key="1">
    <source>
        <dbReference type="EMBL" id="MDD7963821.1"/>
    </source>
</evidence>